<gene>
    <name evidence="1" type="ORF">J2W69_000493</name>
</gene>
<sequence length="213" mass="24356">MQQPGNTNTASELVAEFADYFQIEHQTTVNLVPFPAPLPDQDGFLRLIPDAFKMTSELSLLNNSSIRTFNAVKDLSVDLAHYLQQQARKLDALTHYVLRSQDDPACRFFTFSYGGSGVQVWMDNPVALDQLYEVKLFLDNNDGALFCLGQVLEVTEQASTEPEQKTGYLVKILFRRIRDEDRDMVVRASLHEQSRQLKRKAEQRQLQAQQSQQ</sequence>
<accession>A0ABU1VV24</accession>
<protein>
    <recommendedName>
        <fullName evidence="3">PilZ domain-containing protein</fullName>
    </recommendedName>
</protein>
<comment type="caution">
    <text evidence="1">The sequence shown here is derived from an EMBL/GenBank/DDBJ whole genome shotgun (WGS) entry which is preliminary data.</text>
</comment>
<reference evidence="1 2" key="1">
    <citation type="submission" date="2023-07" db="EMBL/GenBank/DDBJ databases">
        <title>Sorghum-associated microbial communities from plants grown in Nebraska, USA.</title>
        <authorList>
            <person name="Schachtman D."/>
        </authorList>
    </citation>
    <scope>NUCLEOTIDE SEQUENCE [LARGE SCALE GENOMIC DNA]</scope>
    <source>
        <strain evidence="1 2">4138</strain>
    </source>
</reference>
<proteinExistence type="predicted"/>
<evidence type="ECO:0008006" key="3">
    <source>
        <dbReference type="Google" id="ProtNLM"/>
    </source>
</evidence>
<dbReference type="EMBL" id="JAVDWR010000001">
    <property type="protein sequence ID" value="MDR7119578.1"/>
    <property type="molecule type" value="Genomic_DNA"/>
</dbReference>
<name>A0ABU1VV24_9GAMM</name>
<evidence type="ECO:0000313" key="2">
    <source>
        <dbReference type="Proteomes" id="UP001257909"/>
    </source>
</evidence>
<evidence type="ECO:0000313" key="1">
    <source>
        <dbReference type="EMBL" id="MDR7119578.1"/>
    </source>
</evidence>
<dbReference type="RefSeq" id="WP_310274226.1">
    <property type="nucleotide sequence ID" value="NZ_JAVDWR010000001.1"/>
</dbReference>
<keyword evidence="2" id="KW-1185">Reference proteome</keyword>
<dbReference type="Proteomes" id="UP001257909">
    <property type="component" value="Unassembled WGS sequence"/>
</dbReference>
<organism evidence="1 2">
    <name type="scientific">Rheinheimera soli</name>
    <dbReference type="NCBI Taxonomy" id="443616"/>
    <lineage>
        <taxon>Bacteria</taxon>
        <taxon>Pseudomonadati</taxon>
        <taxon>Pseudomonadota</taxon>
        <taxon>Gammaproteobacteria</taxon>
        <taxon>Chromatiales</taxon>
        <taxon>Chromatiaceae</taxon>
        <taxon>Rheinheimera</taxon>
    </lineage>
</organism>